<protein>
    <recommendedName>
        <fullName evidence="9">Fibrinogen C-terminal domain-containing protein</fullName>
    </recommendedName>
</protein>
<evidence type="ECO:0008006" key="9">
    <source>
        <dbReference type="Google" id="ProtNLM"/>
    </source>
</evidence>
<accession>A0A9W9YKH7</accession>
<dbReference type="PROSITE" id="PS51406">
    <property type="entry name" value="FIBRINOGEN_C_2"/>
    <property type="match status" value="1"/>
</dbReference>
<keyword evidence="4" id="KW-1015">Disulfide bond</keyword>
<proteinExistence type="predicted"/>
<dbReference type="SUPFAM" id="SSF49854">
    <property type="entry name" value="Spermadhesin, CUB domain"/>
    <property type="match status" value="1"/>
</dbReference>
<dbReference type="Gene3D" id="2.60.120.1000">
    <property type="match status" value="1"/>
</dbReference>
<organism evidence="7 8">
    <name type="scientific">Desmophyllum pertusum</name>
    <dbReference type="NCBI Taxonomy" id="174260"/>
    <lineage>
        <taxon>Eukaryota</taxon>
        <taxon>Metazoa</taxon>
        <taxon>Cnidaria</taxon>
        <taxon>Anthozoa</taxon>
        <taxon>Hexacorallia</taxon>
        <taxon>Scleractinia</taxon>
        <taxon>Caryophylliina</taxon>
        <taxon>Caryophylliidae</taxon>
        <taxon>Desmophyllum</taxon>
    </lineage>
</organism>
<keyword evidence="2" id="KW-0964">Secreted</keyword>
<dbReference type="InterPro" id="IPR036056">
    <property type="entry name" value="Fibrinogen-like_C"/>
</dbReference>
<dbReference type="NCBIfam" id="NF040941">
    <property type="entry name" value="GGGWT_bact"/>
    <property type="match status" value="1"/>
</dbReference>
<dbReference type="GO" id="GO:0005581">
    <property type="term" value="C:collagen trimer"/>
    <property type="evidence" value="ECO:0007669"/>
    <property type="project" value="UniProtKB-KW"/>
</dbReference>
<evidence type="ECO:0000256" key="1">
    <source>
        <dbReference type="ARBA" id="ARBA00004613"/>
    </source>
</evidence>
<evidence type="ECO:0000313" key="8">
    <source>
        <dbReference type="Proteomes" id="UP001163046"/>
    </source>
</evidence>
<feature type="domain" description="Fibrinogen C-terminal" evidence="5">
    <location>
        <begin position="135"/>
        <end position="188"/>
    </location>
</feature>
<evidence type="ECO:0000256" key="3">
    <source>
        <dbReference type="ARBA" id="ARBA00023119"/>
    </source>
</evidence>
<dbReference type="Pfam" id="PF01410">
    <property type="entry name" value="COLFI"/>
    <property type="match status" value="1"/>
</dbReference>
<dbReference type="InterPro" id="IPR000885">
    <property type="entry name" value="Fib_collagen_C"/>
</dbReference>
<evidence type="ECO:0000313" key="7">
    <source>
        <dbReference type="EMBL" id="KAJ7355095.1"/>
    </source>
</evidence>
<dbReference type="GO" id="GO:0070492">
    <property type="term" value="F:oligosaccharide binding"/>
    <property type="evidence" value="ECO:0007669"/>
    <property type="project" value="TreeGrafter"/>
</dbReference>
<dbReference type="Proteomes" id="UP001163046">
    <property type="component" value="Unassembled WGS sequence"/>
</dbReference>
<dbReference type="EMBL" id="MU827327">
    <property type="protein sequence ID" value="KAJ7355095.1"/>
    <property type="molecule type" value="Genomic_DNA"/>
</dbReference>
<comment type="caution">
    <text evidence="7">The sequence shown here is derived from an EMBL/GenBank/DDBJ whole genome shotgun (WGS) entry which is preliminary data.</text>
</comment>
<dbReference type="AlphaFoldDB" id="A0A9W9YKH7"/>
<keyword evidence="8" id="KW-1185">Reference proteome</keyword>
<dbReference type="SUPFAM" id="SSF56496">
    <property type="entry name" value="Fibrinogen C-terminal domain-like"/>
    <property type="match status" value="1"/>
</dbReference>
<dbReference type="InterPro" id="IPR002181">
    <property type="entry name" value="Fibrinogen_a/b/g_C_dom"/>
</dbReference>
<evidence type="ECO:0000256" key="2">
    <source>
        <dbReference type="ARBA" id="ARBA00022525"/>
    </source>
</evidence>
<dbReference type="InterPro" id="IPR035914">
    <property type="entry name" value="Sperma_CUB_dom_sf"/>
</dbReference>
<feature type="domain" description="Fibrillar collagen NC1" evidence="6">
    <location>
        <begin position="111"/>
        <end position="240"/>
    </location>
</feature>
<gene>
    <name evidence="7" type="ORF">OS493_027884</name>
</gene>
<name>A0A9W9YKH7_9CNID</name>
<evidence type="ECO:0000259" key="5">
    <source>
        <dbReference type="PROSITE" id="PS51406"/>
    </source>
</evidence>
<dbReference type="OrthoDB" id="5971203at2759"/>
<reference evidence="7" key="1">
    <citation type="submission" date="2023-01" db="EMBL/GenBank/DDBJ databases">
        <title>Genome assembly of the deep-sea coral Lophelia pertusa.</title>
        <authorList>
            <person name="Herrera S."/>
            <person name="Cordes E."/>
        </authorList>
    </citation>
    <scope>NUCLEOTIDE SEQUENCE</scope>
    <source>
        <strain evidence="7">USNM1676648</strain>
        <tissue evidence="7">Polyp</tissue>
    </source>
</reference>
<comment type="subcellular location">
    <subcellularLocation>
        <location evidence="1">Secreted</location>
    </subcellularLocation>
</comment>
<evidence type="ECO:0000256" key="4">
    <source>
        <dbReference type="ARBA" id="ARBA00023157"/>
    </source>
</evidence>
<evidence type="ECO:0000259" key="6">
    <source>
        <dbReference type="PROSITE" id="PS51461"/>
    </source>
</evidence>
<sequence>MPDKIYSLDNYMTLIFKTDGSKRAEGFEAQYTSMDSNTELDPSSNCSTKLLNSSHGTFFTPNWPLSNPLTADEIRINGTNSTGGSQDIIPRICRKPDIAYITIKQMQAVRVRFKSNRNKEHSGVIAGYATYKKGTSQSSAVPSCQALLSQSPLPSSGVYWINPDGGSQDNAFKAYCDMETDGGGWTLVWSYTFTNYNNFTDNSNAITPRPNWRVKPVVDVPISTTPPLNETDYNAMDFSQ</sequence>
<dbReference type="PROSITE" id="PS51461">
    <property type="entry name" value="NC1_FIB"/>
    <property type="match status" value="1"/>
</dbReference>
<dbReference type="GO" id="GO:0005615">
    <property type="term" value="C:extracellular space"/>
    <property type="evidence" value="ECO:0007669"/>
    <property type="project" value="TreeGrafter"/>
</dbReference>
<dbReference type="PANTHER" id="PTHR16146">
    <property type="entry name" value="INTELECTIN"/>
    <property type="match status" value="1"/>
</dbReference>
<keyword evidence="3" id="KW-0176">Collagen</keyword>
<dbReference type="PANTHER" id="PTHR16146:SF46">
    <property type="entry name" value="INTELECTIN-1A-RELATED"/>
    <property type="match status" value="1"/>
</dbReference>
<dbReference type="GO" id="GO:0005201">
    <property type="term" value="F:extracellular matrix structural constituent"/>
    <property type="evidence" value="ECO:0007669"/>
    <property type="project" value="InterPro"/>
</dbReference>